<evidence type="ECO:0000313" key="9">
    <source>
        <dbReference type="EMBL" id="PSC68541.1"/>
    </source>
</evidence>
<dbReference type="EMBL" id="LHPF02000036">
    <property type="protein sequence ID" value="PSC68541.1"/>
    <property type="molecule type" value="Genomic_DNA"/>
</dbReference>
<feature type="compositionally biased region" description="Basic and acidic residues" evidence="7">
    <location>
        <begin position="482"/>
        <end position="503"/>
    </location>
</feature>
<comment type="similarity">
    <text evidence="2 6">Belongs to the enhancer of polycomb family.</text>
</comment>
<feature type="compositionally biased region" description="Low complexity" evidence="7">
    <location>
        <begin position="447"/>
        <end position="471"/>
    </location>
</feature>
<keyword evidence="4 6" id="KW-0804">Transcription</keyword>
<feature type="compositionally biased region" description="Low complexity" evidence="7">
    <location>
        <begin position="610"/>
        <end position="641"/>
    </location>
</feature>
<evidence type="ECO:0000256" key="6">
    <source>
        <dbReference type="RuleBase" id="RU361124"/>
    </source>
</evidence>
<keyword evidence="3 6" id="KW-0805">Transcription regulation</keyword>
<dbReference type="InterPro" id="IPR024943">
    <property type="entry name" value="Enhancer_polycomb"/>
</dbReference>
<evidence type="ECO:0000256" key="7">
    <source>
        <dbReference type="SAM" id="MobiDB-lite"/>
    </source>
</evidence>
<accession>A0A2P6V375</accession>
<evidence type="ECO:0000256" key="5">
    <source>
        <dbReference type="ARBA" id="ARBA00023242"/>
    </source>
</evidence>
<feature type="compositionally biased region" description="Low complexity" evidence="7">
    <location>
        <begin position="658"/>
        <end position="676"/>
    </location>
</feature>
<evidence type="ECO:0000256" key="3">
    <source>
        <dbReference type="ARBA" id="ARBA00023015"/>
    </source>
</evidence>
<evidence type="ECO:0000256" key="1">
    <source>
        <dbReference type="ARBA" id="ARBA00004123"/>
    </source>
</evidence>
<evidence type="ECO:0000313" key="10">
    <source>
        <dbReference type="Proteomes" id="UP000239649"/>
    </source>
</evidence>
<feature type="region of interest" description="Disordered" evidence="7">
    <location>
        <begin position="583"/>
        <end position="705"/>
    </location>
</feature>
<dbReference type="AlphaFoldDB" id="A0A2P6V375"/>
<keyword evidence="5 6" id="KW-0539">Nucleus</keyword>
<dbReference type="Proteomes" id="UP000239649">
    <property type="component" value="Unassembled WGS sequence"/>
</dbReference>
<feature type="compositionally biased region" description="Gly residues" evidence="7">
    <location>
        <begin position="696"/>
        <end position="705"/>
    </location>
</feature>
<dbReference type="GO" id="GO:0005634">
    <property type="term" value="C:nucleus"/>
    <property type="evidence" value="ECO:0007669"/>
    <property type="project" value="UniProtKB-SubCell"/>
</dbReference>
<reference evidence="9 10" key="1">
    <citation type="journal article" date="2018" name="Plant J.">
        <title>Genome sequences of Chlorella sorokiniana UTEX 1602 and Micractinium conductrix SAG 241.80: implications to maltose excretion by a green alga.</title>
        <authorList>
            <person name="Arriola M.B."/>
            <person name="Velmurugan N."/>
            <person name="Zhang Y."/>
            <person name="Plunkett M.H."/>
            <person name="Hondzo H."/>
            <person name="Barney B.M."/>
        </authorList>
    </citation>
    <scope>NUCLEOTIDE SEQUENCE [LARGE SCALE GENOMIC DNA]</scope>
    <source>
        <strain evidence="9 10">SAG 241.80</strain>
    </source>
</reference>
<comment type="caution">
    <text evidence="9">The sequence shown here is derived from an EMBL/GenBank/DDBJ whole genome shotgun (WGS) entry which is preliminary data.</text>
</comment>
<dbReference type="PANTHER" id="PTHR14898">
    <property type="entry name" value="ENHANCER OF POLYCOMB"/>
    <property type="match status" value="1"/>
</dbReference>
<dbReference type="OrthoDB" id="435275at2759"/>
<sequence>MSRAFRARPLDVSKQLDLVLDINELDSTEGLPARDVVHNHAQLDADNEKPKMIQQPGNAGIKEIPIPGIIRIPSYQTDYLPVRRERNTYLRPKGGVGYDDPILVEYDLDSEDEKWLKQYNGSEPERLSEEKFEMMLWRLEITNAAATDRVLTLSGAAPAERTSVAACATTDHMPREEALQMLEETCSARDTIRADVYAYWVARRKALGRPLMRRLIAPTPINDQNPYNVFRPRERIHRPQTRRRRENNADSLEKLRMVRENVLKALDIFEGLVKRERKKRDLVYVETDMQQLQIKHRHEPRAAVEQIEAEYAAAARGKNPKRPIGFDRLPEAAPPTTNILLDFKTKKNKKRKKFGEMPMLHAVSHLPPPPVGAQPGLPFAAQPPNLAALSLYDDMGQPAEVSKHARLPAQQAADGSWWQPRIGRGGRLVFDRCPALDPSWGEPGTPEQQDAAAEQQQQQQQAGGEQQQQADGGKGGGSKKKRGDDKGREEDDKAAAADGKEAEAAAAEAEATTPAPAVKQEPQQVGSPATNGQAGGGGAPDGGAAAAGGWSWDKPLWEQPNPYGQWLNKPDLASAALTRLAGTPAALAANPPTTVRKHRPRASPGADGDAGSPQQGSASAATPGGAAAAAGTPTTTAASKPGAGGAAGTAGRPPLPPAAAAAAGGGSKTTPGTAGSARRDARRPPKTTAGQKSNLGPGGGPNGAS</sequence>
<feature type="compositionally biased region" description="Low complexity" evidence="7">
    <location>
        <begin position="583"/>
        <end position="594"/>
    </location>
</feature>
<comment type="subcellular location">
    <subcellularLocation>
        <location evidence="1 6">Nucleus</location>
    </subcellularLocation>
</comment>
<organism evidence="9 10">
    <name type="scientific">Micractinium conductrix</name>
    <dbReference type="NCBI Taxonomy" id="554055"/>
    <lineage>
        <taxon>Eukaryota</taxon>
        <taxon>Viridiplantae</taxon>
        <taxon>Chlorophyta</taxon>
        <taxon>core chlorophytes</taxon>
        <taxon>Trebouxiophyceae</taxon>
        <taxon>Chlorellales</taxon>
        <taxon>Chlorellaceae</taxon>
        <taxon>Chlorella clade</taxon>
        <taxon>Micractinium</taxon>
    </lineage>
</organism>
<feature type="domain" description="Enhancer of polycomb-like N-terminal" evidence="8">
    <location>
        <begin position="58"/>
        <end position="140"/>
    </location>
</feature>
<dbReference type="STRING" id="554055.A0A2P6V375"/>
<feature type="region of interest" description="Disordered" evidence="7">
    <location>
        <begin position="433"/>
        <end position="568"/>
    </location>
</feature>
<dbReference type="GO" id="GO:0035267">
    <property type="term" value="C:NuA4 histone acetyltransferase complex"/>
    <property type="evidence" value="ECO:0007669"/>
    <property type="project" value="InterPro"/>
</dbReference>
<dbReference type="Pfam" id="PF10513">
    <property type="entry name" value="EPL1"/>
    <property type="match status" value="1"/>
</dbReference>
<dbReference type="GO" id="GO:0006357">
    <property type="term" value="P:regulation of transcription by RNA polymerase II"/>
    <property type="evidence" value="ECO:0007669"/>
    <property type="project" value="InterPro"/>
</dbReference>
<evidence type="ECO:0000256" key="2">
    <source>
        <dbReference type="ARBA" id="ARBA00008035"/>
    </source>
</evidence>
<protein>
    <recommendedName>
        <fullName evidence="6">Enhancer of polycomb-like protein</fullName>
    </recommendedName>
</protein>
<dbReference type="InterPro" id="IPR019542">
    <property type="entry name" value="Enhancer_polycomb-like_N"/>
</dbReference>
<keyword evidence="10" id="KW-1185">Reference proteome</keyword>
<name>A0A2P6V375_9CHLO</name>
<evidence type="ECO:0000259" key="8">
    <source>
        <dbReference type="Pfam" id="PF10513"/>
    </source>
</evidence>
<evidence type="ECO:0000256" key="4">
    <source>
        <dbReference type="ARBA" id="ARBA00023163"/>
    </source>
</evidence>
<feature type="compositionally biased region" description="Polar residues" evidence="7">
    <location>
        <begin position="521"/>
        <end position="531"/>
    </location>
</feature>
<gene>
    <name evidence="9" type="ORF">C2E20_7876</name>
</gene>
<proteinExistence type="inferred from homology"/>